<dbReference type="InterPro" id="IPR032823">
    <property type="entry name" value="BCA_ABC_TP_C"/>
</dbReference>
<keyword evidence="5" id="KW-0547">Nucleotide-binding</keyword>
<dbReference type="Proteomes" id="UP000239203">
    <property type="component" value="Unassembled WGS sequence"/>
</dbReference>
<dbReference type="InterPro" id="IPR003593">
    <property type="entry name" value="AAA+_ATPase"/>
</dbReference>
<feature type="transmembrane region" description="Helical" evidence="9">
    <location>
        <begin position="251"/>
        <end position="271"/>
    </location>
</feature>
<protein>
    <submittedName>
        <fullName evidence="11">Branched-chain amino acid transport system permease protein</fullName>
    </submittedName>
</protein>
<evidence type="ECO:0000256" key="9">
    <source>
        <dbReference type="SAM" id="Phobius"/>
    </source>
</evidence>
<dbReference type="InterPro" id="IPR043428">
    <property type="entry name" value="LivM-like"/>
</dbReference>
<comment type="subcellular location">
    <subcellularLocation>
        <location evidence="1">Cell membrane</location>
        <topology evidence="1">Multi-pass membrane protein</topology>
    </subcellularLocation>
</comment>
<feature type="transmembrane region" description="Helical" evidence="9">
    <location>
        <begin position="278"/>
        <end position="296"/>
    </location>
</feature>
<keyword evidence="6" id="KW-0067">ATP-binding</keyword>
<evidence type="ECO:0000256" key="5">
    <source>
        <dbReference type="ARBA" id="ARBA00022741"/>
    </source>
</evidence>
<feature type="transmembrane region" description="Helical" evidence="9">
    <location>
        <begin position="107"/>
        <end position="130"/>
    </location>
</feature>
<evidence type="ECO:0000256" key="8">
    <source>
        <dbReference type="ARBA" id="ARBA00023136"/>
    </source>
</evidence>
<feature type="transmembrane region" description="Helical" evidence="9">
    <location>
        <begin position="227"/>
        <end position="245"/>
    </location>
</feature>
<dbReference type="SUPFAM" id="SSF52540">
    <property type="entry name" value="P-loop containing nucleoside triphosphate hydrolases"/>
    <property type="match status" value="1"/>
</dbReference>
<evidence type="ECO:0000313" key="12">
    <source>
        <dbReference type="Proteomes" id="UP000239203"/>
    </source>
</evidence>
<dbReference type="PANTHER" id="PTHR45772:SF4">
    <property type="entry name" value="ABC TRANSPORTER ATP-BINDING PROTEIN"/>
    <property type="match status" value="1"/>
</dbReference>
<keyword evidence="7 9" id="KW-1133">Transmembrane helix</keyword>
<dbReference type="GO" id="GO:0005886">
    <property type="term" value="C:plasma membrane"/>
    <property type="evidence" value="ECO:0007669"/>
    <property type="project" value="UniProtKB-SubCell"/>
</dbReference>
<reference evidence="11 12" key="1">
    <citation type="submission" date="2018-02" db="EMBL/GenBank/DDBJ databases">
        <title>Genomic Encyclopedia of Archaeal and Bacterial Type Strains, Phase II (KMG-II): from individual species to whole genera.</title>
        <authorList>
            <person name="Goeker M."/>
        </authorList>
    </citation>
    <scope>NUCLEOTIDE SEQUENCE [LARGE SCALE GENOMIC DNA]</scope>
    <source>
        <strain evidence="11 12">YU 961-1</strain>
    </source>
</reference>
<evidence type="ECO:0000256" key="4">
    <source>
        <dbReference type="ARBA" id="ARBA00022692"/>
    </source>
</evidence>
<evidence type="ECO:0000256" key="3">
    <source>
        <dbReference type="ARBA" id="ARBA00022475"/>
    </source>
</evidence>
<dbReference type="Pfam" id="PF00005">
    <property type="entry name" value="ABC_tran"/>
    <property type="match status" value="1"/>
</dbReference>
<evidence type="ECO:0000256" key="6">
    <source>
        <dbReference type="ARBA" id="ARBA00022840"/>
    </source>
</evidence>
<dbReference type="Pfam" id="PF12399">
    <property type="entry name" value="BCA_ABC_TP_C"/>
    <property type="match status" value="1"/>
</dbReference>
<proteinExistence type="predicted"/>
<evidence type="ECO:0000256" key="1">
    <source>
        <dbReference type="ARBA" id="ARBA00004651"/>
    </source>
</evidence>
<feature type="transmembrane region" description="Helical" evidence="9">
    <location>
        <begin position="177"/>
        <end position="196"/>
    </location>
</feature>
<dbReference type="PANTHER" id="PTHR45772">
    <property type="entry name" value="CONSERVED COMPONENT OF ABC TRANSPORTER FOR NATURAL AMINO ACIDS-RELATED"/>
    <property type="match status" value="1"/>
</dbReference>
<dbReference type="InterPro" id="IPR027417">
    <property type="entry name" value="P-loop_NTPase"/>
</dbReference>
<keyword evidence="4 9" id="KW-0812">Transmembrane</keyword>
<feature type="transmembrane region" description="Helical" evidence="9">
    <location>
        <begin position="80"/>
        <end position="101"/>
    </location>
</feature>
<evidence type="ECO:0000256" key="7">
    <source>
        <dbReference type="ARBA" id="ARBA00022989"/>
    </source>
</evidence>
<evidence type="ECO:0000256" key="2">
    <source>
        <dbReference type="ARBA" id="ARBA00022448"/>
    </source>
</evidence>
<dbReference type="InterPro" id="IPR001851">
    <property type="entry name" value="ABC_transp_permease"/>
</dbReference>
<keyword evidence="3" id="KW-1003">Cell membrane</keyword>
<feature type="transmembrane region" description="Helical" evidence="9">
    <location>
        <begin position="20"/>
        <end position="48"/>
    </location>
</feature>
<keyword evidence="12" id="KW-1185">Reference proteome</keyword>
<dbReference type="GO" id="GO:0016887">
    <property type="term" value="F:ATP hydrolysis activity"/>
    <property type="evidence" value="ECO:0007669"/>
    <property type="project" value="InterPro"/>
</dbReference>
<dbReference type="AlphaFoldDB" id="A0A2S6GMP4"/>
<name>A0A2S6GMP4_9PSEU</name>
<dbReference type="EMBL" id="PTIX01000010">
    <property type="protein sequence ID" value="PPK66450.1"/>
    <property type="molecule type" value="Genomic_DNA"/>
</dbReference>
<sequence>MDTARKSRPHSRSRGGVSGVLAAAGPLGKPLPLGIVVGAIAVAVLSAVSDSSTLFNLTSAAVAVVFMQSYGLITGRAGVISLCQLSFAAIGAWVVGWANTADVPGGLYVWLLLGGLAAVVAGLLIGLPALRLRGVNLAVATFAFAIALDVVFGGLNYPGQDSGDYVQRPDLFDTDQAYFVFCAIVAGLIFVGLYFLDRSRLGGALVEIRHSERAAAAHGISVTRGKLAAFALSAFVAGIGGGLMAGQLSVVSAANFSAIASVSMFAIALFVGTNNAEGAIAGGLLGAFMPVIIDSIGIPQDLAALLFGVGAVQVLRLGMSQTDLVRTQYRRKQAAKVPPIAAPPVSVFPRPKPVRQPRKGPPALEVRNLRVQFGNLVAVDDVNLVLPRGQIVGLVGPNGAGKSTLINTVTGFTSRYTGKVLLDGKGIDHLPAHQRARAGVRRSFQQLRVPTSISVGMFLQVAAGKTLTDRETDEQLRLFGLPPAATPMEAVDVATRRLLEVAGLAAGRPPVLLLDEPAAGHSSDETRLLVERITEIPERFDTSLLLVEHDIELVRATCDQVVVLDFGRVIASGPPARVLSDPAVIAAYLGDATH</sequence>
<evidence type="ECO:0000313" key="11">
    <source>
        <dbReference type="EMBL" id="PPK66450.1"/>
    </source>
</evidence>
<gene>
    <name evidence="11" type="ORF">CLV40_110154</name>
</gene>
<feature type="transmembrane region" description="Helical" evidence="9">
    <location>
        <begin position="54"/>
        <end position="73"/>
    </location>
</feature>
<comment type="caution">
    <text evidence="11">The sequence shown here is derived from an EMBL/GenBank/DDBJ whole genome shotgun (WGS) entry which is preliminary data.</text>
</comment>
<feature type="domain" description="ABC transporter" evidence="10">
    <location>
        <begin position="364"/>
        <end position="591"/>
    </location>
</feature>
<dbReference type="SMART" id="SM00382">
    <property type="entry name" value="AAA"/>
    <property type="match status" value="1"/>
</dbReference>
<keyword evidence="8 9" id="KW-0472">Membrane</keyword>
<dbReference type="Gene3D" id="3.40.50.300">
    <property type="entry name" value="P-loop containing nucleotide triphosphate hydrolases"/>
    <property type="match status" value="1"/>
</dbReference>
<dbReference type="PROSITE" id="PS50893">
    <property type="entry name" value="ABC_TRANSPORTER_2"/>
    <property type="match status" value="1"/>
</dbReference>
<organism evidence="11 12">
    <name type="scientific">Actinokineospora auranticolor</name>
    <dbReference type="NCBI Taxonomy" id="155976"/>
    <lineage>
        <taxon>Bacteria</taxon>
        <taxon>Bacillati</taxon>
        <taxon>Actinomycetota</taxon>
        <taxon>Actinomycetes</taxon>
        <taxon>Pseudonocardiales</taxon>
        <taxon>Pseudonocardiaceae</taxon>
        <taxon>Actinokineospora</taxon>
    </lineage>
</organism>
<dbReference type="GO" id="GO:0005524">
    <property type="term" value="F:ATP binding"/>
    <property type="evidence" value="ECO:0007669"/>
    <property type="project" value="UniProtKB-KW"/>
</dbReference>
<dbReference type="CDD" id="cd06581">
    <property type="entry name" value="TM_PBP1_LivM_like"/>
    <property type="match status" value="1"/>
</dbReference>
<dbReference type="GO" id="GO:0015658">
    <property type="term" value="F:branched-chain amino acid transmembrane transporter activity"/>
    <property type="evidence" value="ECO:0007669"/>
    <property type="project" value="InterPro"/>
</dbReference>
<dbReference type="InterPro" id="IPR003439">
    <property type="entry name" value="ABC_transporter-like_ATP-bd"/>
</dbReference>
<dbReference type="Pfam" id="PF02653">
    <property type="entry name" value="BPD_transp_2"/>
    <property type="match status" value="1"/>
</dbReference>
<accession>A0A2S6GMP4</accession>
<dbReference type="InterPro" id="IPR051120">
    <property type="entry name" value="ABC_AA/LPS_Transport"/>
</dbReference>
<keyword evidence="2" id="KW-0813">Transport</keyword>
<evidence type="ECO:0000259" key="10">
    <source>
        <dbReference type="PROSITE" id="PS50893"/>
    </source>
</evidence>
<feature type="transmembrane region" description="Helical" evidence="9">
    <location>
        <begin position="137"/>
        <end position="157"/>
    </location>
</feature>